<keyword evidence="1" id="KW-0863">Zinc-finger</keyword>
<dbReference type="PANTHER" id="PTHR48038">
    <property type="entry name" value="RIBONUCLEOPROTEIN RB97D"/>
    <property type="match status" value="1"/>
</dbReference>
<reference evidence="5 6" key="1">
    <citation type="submission" date="2019-03" db="EMBL/GenBank/DDBJ databases">
        <title>Single cell metagenomics reveals metabolic interactions within the superorganism composed of flagellate Streblomastix strix and complex community of Bacteroidetes bacteria on its surface.</title>
        <authorList>
            <person name="Treitli S.C."/>
            <person name="Kolisko M."/>
            <person name="Husnik F."/>
            <person name="Keeling P."/>
            <person name="Hampl V."/>
        </authorList>
    </citation>
    <scope>NUCLEOTIDE SEQUENCE [LARGE SCALE GENOMIC DNA]</scope>
    <source>
        <strain evidence="5">ST1C</strain>
    </source>
</reference>
<dbReference type="Gene3D" id="4.10.60.10">
    <property type="entry name" value="Zinc finger, CCHC-type"/>
    <property type="match status" value="1"/>
</dbReference>
<dbReference type="Proteomes" id="UP000324800">
    <property type="component" value="Unassembled WGS sequence"/>
</dbReference>
<feature type="non-terminal residue" evidence="5">
    <location>
        <position position="98"/>
    </location>
</feature>
<sequence length="98" mass="11431">MALFIARLPNSVTEKNIEETFERFGKIVRVSVRRNFAFVSFAERSCAEDAMRSLNETEQFGTRIAVEWARTPDRSSDEQNQTCYYCHQRGHFSRDCPS</sequence>
<dbReference type="SMART" id="SM00360">
    <property type="entry name" value="RRM"/>
    <property type="match status" value="1"/>
</dbReference>
<accession>A0A5J4QWB5</accession>
<dbReference type="PANTHER" id="PTHR48038:SF1">
    <property type="entry name" value="RIBONUCLEOPROTEIN RB97D"/>
    <property type="match status" value="1"/>
</dbReference>
<evidence type="ECO:0000259" key="4">
    <source>
        <dbReference type="PROSITE" id="PS50158"/>
    </source>
</evidence>
<dbReference type="AlphaFoldDB" id="A0A5J4QWB5"/>
<dbReference type="Pfam" id="PF00098">
    <property type="entry name" value="zf-CCHC"/>
    <property type="match status" value="1"/>
</dbReference>
<keyword evidence="1" id="KW-0862">Zinc</keyword>
<dbReference type="InterPro" id="IPR001878">
    <property type="entry name" value="Znf_CCHC"/>
</dbReference>
<dbReference type="PROSITE" id="PS50102">
    <property type="entry name" value="RRM"/>
    <property type="match status" value="1"/>
</dbReference>
<keyword evidence="1" id="KW-0479">Metal-binding</keyword>
<organism evidence="5 6">
    <name type="scientific">Streblomastix strix</name>
    <dbReference type="NCBI Taxonomy" id="222440"/>
    <lineage>
        <taxon>Eukaryota</taxon>
        <taxon>Metamonada</taxon>
        <taxon>Preaxostyla</taxon>
        <taxon>Oxymonadida</taxon>
        <taxon>Streblomastigidae</taxon>
        <taxon>Streblomastix</taxon>
    </lineage>
</organism>
<dbReference type="Pfam" id="PF00076">
    <property type="entry name" value="RRM_1"/>
    <property type="match status" value="1"/>
</dbReference>
<dbReference type="GO" id="GO:0003723">
    <property type="term" value="F:RNA binding"/>
    <property type="evidence" value="ECO:0007669"/>
    <property type="project" value="UniProtKB-UniRule"/>
</dbReference>
<dbReference type="Gene3D" id="3.30.70.330">
    <property type="match status" value="1"/>
</dbReference>
<evidence type="ECO:0000313" key="5">
    <source>
        <dbReference type="EMBL" id="KAA6325160.1"/>
    </source>
</evidence>
<feature type="domain" description="RRM" evidence="3">
    <location>
        <begin position="1"/>
        <end position="71"/>
    </location>
</feature>
<evidence type="ECO:0000256" key="2">
    <source>
        <dbReference type="PROSITE-ProRule" id="PRU00176"/>
    </source>
</evidence>
<comment type="caution">
    <text evidence="5">The sequence shown here is derived from an EMBL/GenBank/DDBJ whole genome shotgun (WGS) entry which is preliminary data.</text>
</comment>
<evidence type="ECO:0000256" key="1">
    <source>
        <dbReference type="PROSITE-ProRule" id="PRU00047"/>
    </source>
</evidence>
<dbReference type="SUPFAM" id="SSF54928">
    <property type="entry name" value="RNA-binding domain, RBD"/>
    <property type="match status" value="1"/>
</dbReference>
<dbReference type="OrthoDB" id="5970at2759"/>
<feature type="domain" description="CCHC-type" evidence="4">
    <location>
        <begin position="83"/>
        <end position="98"/>
    </location>
</feature>
<proteinExistence type="predicted"/>
<dbReference type="GO" id="GO:0008270">
    <property type="term" value="F:zinc ion binding"/>
    <property type="evidence" value="ECO:0007669"/>
    <property type="project" value="UniProtKB-KW"/>
</dbReference>
<dbReference type="InterPro" id="IPR000504">
    <property type="entry name" value="RRM_dom"/>
</dbReference>
<keyword evidence="2" id="KW-0694">RNA-binding</keyword>
<name>A0A5J4QWB5_9EUKA</name>
<dbReference type="EMBL" id="SNRW01044190">
    <property type="protein sequence ID" value="KAA6325160.1"/>
    <property type="molecule type" value="Genomic_DNA"/>
</dbReference>
<protein>
    <submittedName>
        <fullName evidence="5">Uncharacterized protein</fullName>
    </submittedName>
</protein>
<dbReference type="InterPro" id="IPR012677">
    <property type="entry name" value="Nucleotide-bd_a/b_plait_sf"/>
</dbReference>
<dbReference type="InterPro" id="IPR035979">
    <property type="entry name" value="RBD_domain_sf"/>
</dbReference>
<dbReference type="SMART" id="SM00343">
    <property type="entry name" value="ZnF_C2HC"/>
    <property type="match status" value="1"/>
</dbReference>
<dbReference type="PROSITE" id="PS50158">
    <property type="entry name" value="ZF_CCHC"/>
    <property type="match status" value="1"/>
</dbReference>
<evidence type="ECO:0000313" key="6">
    <source>
        <dbReference type="Proteomes" id="UP000324800"/>
    </source>
</evidence>
<gene>
    <name evidence="5" type="ORF">EZS28_054106</name>
</gene>
<evidence type="ECO:0000259" key="3">
    <source>
        <dbReference type="PROSITE" id="PS50102"/>
    </source>
</evidence>